<evidence type="ECO:0000256" key="2">
    <source>
        <dbReference type="SAM" id="Phobius"/>
    </source>
</evidence>
<proteinExistence type="predicted"/>
<dbReference type="AlphaFoldDB" id="A0A9P5MZ45"/>
<keyword evidence="2" id="KW-1133">Transmembrane helix</keyword>
<dbReference type="EMBL" id="WHVB01000005">
    <property type="protein sequence ID" value="KAF8482435.1"/>
    <property type="molecule type" value="Genomic_DNA"/>
</dbReference>
<keyword evidence="2" id="KW-0472">Membrane</keyword>
<feature type="domain" description="Alpha/beta hydrolase fold-3" evidence="3">
    <location>
        <begin position="141"/>
        <end position="377"/>
    </location>
</feature>
<dbReference type="PANTHER" id="PTHR48081:SF26">
    <property type="entry name" value="ALPHA_BETA HYDROLASE FOLD-3 DOMAIN-CONTAINING PROTEIN"/>
    <property type="match status" value="1"/>
</dbReference>
<dbReference type="Proteomes" id="UP000759537">
    <property type="component" value="Unassembled WGS sequence"/>
</dbReference>
<name>A0A9P5MZ45_9AGAM</name>
<dbReference type="Gene3D" id="3.40.50.1820">
    <property type="entry name" value="alpha/beta hydrolase"/>
    <property type="match status" value="1"/>
</dbReference>
<feature type="transmembrane region" description="Helical" evidence="2">
    <location>
        <begin position="12"/>
        <end position="32"/>
    </location>
</feature>
<keyword evidence="5" id="KW-1185">Reference proteome</keyword>
<evidence type="ECO:0000313" key="4">
    <source>
        <dbReference type="EMBL" id="KAF8482435.1"/>
    </source>
</evidence>
<dbReference type="GO" id="GO:0016787">
    <property type="term" value="F:hydrolase activity"/>
    <property type="evidence" value="ECO:0007669"/>
    <property type="project" value="UniProtKB-KW"/>
</dbReference>
<dbReference type="InterPro" id="IPR029058">
    <property type="entry name" value="AB_hydrolase_fold"/>
</dbReference>
<gene>
    <name evidence="4" type="ORF">DFH94DRAFT_690651</name>
</gene>
<keyword evidence="2" id="KW-0812">Transmembrane</keyword>
<organism evidence="4 5">
    <name type="scientific">Russula ochroleuca</name>
    <dbReference type="NCBI Taxonomy" id="152965"/>
    <lineage>
        <taxon>Eukaryota</taxon>
        <taxon>Fungi</taxon>
        <taxon>Dikarya</taxon>
        <taxon>Basidiomycota</taxon>
        <taxon>Agaricomycotina</taxon>
        <taxon>Agaricomycetes</taxon>
        <taxon>Russulales</taxon>
        <taxon>Russulaceae</taxon>
        <taxon>Russula</taxon>
    </lineage>
</organism>
<comment type="caution">
    <text evidence="4">The sequence shown here is derived from an EMBL/GenBank/DDBJ whole genome shotgun (WGS) entry which is preliminary data.</text>
</comment>
<dbReference type="SUPFAM" id="SSF53474">
    <property type="entry name" value="alpha/beta-Hydrolases"/>
    <property type="match status" value="1"/>
</dbReference>
<evidence type="ECO:0000313" key="5">
    <source>
        <dbReference type="Proteomes" id="UP000759537"/>
    </source>
</evidence>
<dbReference type="InterPro" id="IPR050300">
    <property type="entry name" value="GDXG_lipolytic_enzyme"/>
</dbReference>
<dbReference type="PANTHER" id="PTHR48081">
    <property type="entry name" value="AB HYDROLASE SUPERFAMILY PROTEIN C4A8.06C"/>
    <property type="match status" value="1"/>
</dbReference>
<reference evidence="4" key="2">
    <citation type="journal article" date="2020" name="Nat. Commun.">
        <title>Large-scale genome sequencing of mycorrhizal fungi provides insights into the early evolution of symbiotic traits.</title>
        <authorList>
            <person name="Miyauchi S."/>
            <person name="Kiss E."/>
            <person name="Kuo A."/>
            <person name="Drula E."/>
            <person name="Kohler A."/>
            <person name="Sanchez-Garcia M."/>
            <person name="Morin E."/>
            <person name="Andreopoulos B."/>
            <person name="Barry K.W."/>
            <person name="Bonito G."/>
            <person name="Buee M."/>
            <person name="Carver A."/>
            <person name="Chen C."/>
            <person name="Cichocki N."/>
            <person name="Clum A."/>
            <person name="Culley D."/>
            <person name="Crous P.W."/>
            <person name="Fauchery L."/>
            <person name="Girlanda M."/>
            <person name="Hayes R.D."/>
            <person name="Keri Z."/>
            <person name="LaButti K."/>
            <person name="Lipzen A."/>
            <person name="Lombard V."/>
            <person name="Magnuson J."/>
            <person name="Maillard F."/>
            <person name="Murat C."/>
            <person name="Nolan M."/>
            <person name="Ohm R.A."/>
            <person name="Pangilinan J."/>
            <person name="Pereira M.F."/>
            <person name="Perotto S."/>
            <person name="Peter M."/>
            <person name="Pfister S."/>
            <person name="Riley R."/>
            <person name="Sitrit Y."/>
            <person name="Stielow J.B."/>
            <person name="Szollosi G."/>
            <person name="Zifcakova L."/>
            <person name="Stursova M."/>
            <person name="Spatafora J.W."/>
            <person name="Tedersoo L."/>
            <person name="Vaario L.M."/>
            <person name="Yamada A."/>
            <person name="Yan M."/>
            <person name="Wang P."/>
            <person name="Xu J."/>
            <person name="Bruns T."/>
            <person name="Baldrian P."/>
            <person name="Vilgalys R."/>
            <person name="Dunand C."/>
            <person name="Henrissat B."/>
            <person name="Grigoriev I.V."/>
            <person name="Hibbett D."/>
            <person name="Nagy L.G."/>
            <person name="Martin F.M."/>
        </authorList>
    </citation>
    <scope>NUCLEOTIDE SEQUENCE</scope>
    <source>
        <strain evidence="4">Prilba</strain>
    </source>
</reference>
<evidence type="ECO:0000259" key="3">
    <source>
        <dbReference type="Pfam" id="PF07859"/>
    </source>
</evidence>
<protein>
    <submittedName>
        <fullName evidence="4">Alpha/beta-hydrolase</fullName>
    </submittedName>
</protein>
<reference evidence="4" key="1">
    <citation type="submission" date="2019-10" db="EMBL/GenBank/DDBJ databases">
        <authorList>
            <consortium name="DOE Joint Genome Institute"/>
            <person name="Kuo A."/>
            <person name="Miyauchi S."/>
            <person name="Kiss E."/>
            <person name="Drula E."/>
            <person name="Kohler A."/>
            <person name="Sanchez-Garcia M."/>
            <person name="Andreopoulos B."/>
            <person name="Barry K.W."/>
            <person name="Bonito G."/>
            <person name="Buee M."/>
            <person name="Carver A."/>
            <person name="Chen C."/>
            <person name="Cichocki N."/>
            <person name="Clum A."/>
            <person name="Culley D."/>
            <person name="Crous P.W."/>
            <person name="Fauchery L."/>
            <person name="Girlanda M."/>
            <person name="Hayes R."/>
            <person name="Keri Z."/>
            <person name="LaButti K."/>
            <person name="Lipzen A."/>
            <person name="Lombard V."/>
            <person name="Magnuson J."/>
            <person name="Maillard F."/>
            <person name="Morin E."/>
            <person name="Murat C."/>
            <person name="Nolan M."/>
            <person name="Ohm R."/>
            <person name="Pangilinan J."/>
            <person name="Pereira M."/>
            <person name="Perotto S."/>
            <person name="Peter M."/>
            <person name="Riley R."/>
            <person name="Sitrit Y."/>
            <person name="Stielow B."/>
            <person name="Szollosi G."/>
            <person name="Zifcakova L."/>
            <person name="Stursova M."/>
            <person name="Spatafora J.W."/>
            <person name="Tedersoo L."/>
            <person name="Vaario L.-M."/>
            <person name="Yamada A."/>
            <person name="Yan M."/>
            <person name="Wang P."/>
            <person name="Xu J."/>
            <person name="Bruns T."/>
            <person name="Baldrian P."/>
            <person name="Vilgalys R."/>
            <person name="Henrissat B."/>
            <person name="Grigoriev I.V."/>
            <person name="Hibbett D."/>
            <person name="Nagy L.G."/>
            <person name="Martin F.M."/>
        </authorList>
    </citation>
    <scope>NUCLEOTIDE SEQUENCE</scope>
    <source>
        <strain evidence="4">Prilba</strain>
    </source>
</reference>
<evidence type="ECO:0000256" key="1">
    <source>
        <dbReference type="ARBA" id="ARBA00022801"/>
    </source>
</evidence>
<sequence length="399" mass="44194">MVHQFRRHPLKGLYLTFELITTLFFRLPFWILGNVPRKLRPRQSWSLRKSVFIRALDRFNVVIGRTDSLQFFGDHSTVTVGPDVSHVWVEPIPQLLNAEIRDWAKAANVMPSTIPGYWMSKENINADLGVSPRPGEKIVYSLHGGAYIRLSASPHDIAANIGRGLLEHCIDVCHVFAIEYRLSKHTPDEPTHPFPAALFDALAGYVYLTGTVGFSPENIIIEGDSAGGNLALALVRYLVENAGLITGLPAPPMALLLLSPWADPNDAAVPPGSRANTNMASDYIGPPEGPIALYARRAFLGPLAHVSNGRFNRYVAPGCADVRMPDVSFEGFPRTMIVVGGAEMLVDQINTLAERMKRDLGKKVHYYEAEDAVHDFILFPFCEPERTLALDAISSWLEE</sequence>
<dbReference type="OrthoDB" id="2152029at2759"/>
<dbReference type="Pfam" id="PF07859">
    <property type="entry name" value="Abhydrolase_3"/>
    <property type="match status" value="1"/>
</dbReference>
<dbReference type="InterPro" id="IPR013094">
    <property type="entry name" value="AB_hydrolase_3"/>
</dbReference>
<accession>A0A9P5MZ45</accession>
<keyword evidence="1" id="KW-0378">Hydrolase</keyword>